<evidence type="ECO:0000256" key="2">
    <source>
        <dbReference type="SAM" id="MobiDB-lite"/>
    </source>
</evidence>
<accession>A0A6G1GVW5</accession>
<feature type="coiled-coil region" evidence="1">
    <location>
        <begin position="1525"/>
        <end position="1552"/>
    </location>
</feature>
<dbReference type="InterPro" id="IPR051492">
    <property type="entry name" value="Dynamin-Rho_GEF"/>
</dbReference>
<dbReference type="PANTHER" id="PTHR22834">
    <property type="entry name" value="NUCLEAR FUSION PROTEIN FUS2"/>
    <property type="match status" value="1"/>
</dbReference>
<dbReference type="Pfam" id="PF00621">
    <property type="entry name" value="RhoGEF"/>
    <property type="match status" value="1"/>
</dbReference>
<keyword evidence="1" id="KW-0175">Coiled coil</keyword>
<feature type="domain" description="DH" evidence="3">
    <location>
        <begin position="244"/>
        <end position="452"/>
    </location>
</feature>
<dbReference type="GO" id="GO:0005737">
    <property type="term" value="C:cytoplasm"/>
    <property type="evidence" value="ECO:0007669"/>
    <property type="project" value="TreeGrafter"/>
</dbReference>
<feature type="region of interest" description="Disordered" evidence="2">
    <location>
        <begin position="1410"/>
        <end position="1434"/>
    </location>
</feature>
<dbReference type="InterPro" id="IPR057454">
    <property type="entry name" value="Bud3_C"/>
</dbReference>
<feature type="compositionally biased region" description="Low complexity" evidence="2">
    <location>
        <begin position="1221"/>
        <end position="1234"/>
    </location>
</feature>
<feature type="compositionally biased region" description="Polar residues" evidence="2">
    <location>
        <begin position="1103"/>
        <end position="1140"/>
    </location>
</feature>
<feature type="coiled-coil region" evidence="1">
    <location>
        <begin position="1473"/>
        <end position="1500"/>
    </location>
</feature>
<evidence type="ECO:0000256" key="1">
    <source>
        <dbReference type="SAM" id="Coils"/>
    </source>
</evidence>
<name>A0A6G1GVW5_9PEZI</name>
<feature type="region of interest" description="Disordered" evidence="2">
    <location>
        <begin position="1103"/>
        <end position="1379"/>
    </location>
</feature>
<sequence length="1555" mass="170707">MVVISPPPPTFSPDNVSLFYVVDDLLARSPVLVFYGPSATSTSSATSSRIQAHVFSPAGLQSYLRLTIAPSSPLYAAVNCLPREEQSDDICRGLAFSLYKYFDELPDVVKDVWEQQPTPLARTPSTPQLFSEAHAAILASRMVKVENVAEVLNDVRQALTDQSLSWLDLDVVLPSGTIQAPLNQRDSIGLSDEDIAIQRYGGYAALVQLFGEAAFLPTSRLRRAPSRPTGLNRHTTFARKQKESLRREMCELLDTEENYVSKIYDLLHSVAEDFRQKAKYKSTGSSSPSEEALKGLFPPSLDKILEVNSQFLEVMRKILEETENDAIQDIENTTEPPASYAPASSASDVTGVVALAKCLLEWFPQFAECYSEYIHAHSKFSQHLKTFMKETGSSFSKRVQETGEQRLTSMLIEPVQRLPRYNLYIDNIVKQLPARYPATKSLLKARDIISEICSRDASPAEQAKVVESVRKIVPSWPLDACPGGRLITAVDVVELTPPYRSNMANPTPSMLLLFTDSMVILRKSSRAITARAVLAQLDNQNLPSKTGETPSPPELEFRQHLLLKNLDICEMNGGKALQLIRLDHQSIGTTTHPGSSRGGSRGSRATQVLQLSGSYENRASRLLEEVVKARVESRFTEAERESHQWEARSVSGGDLNIFGALFEGQKREGRGAPAKFRLIVNPTTSSFTEAAEAGAEVVVALTILSEGFYRMEVDPPKGPYNSRDHLTAAEFLPVLRKRLSNVLQMRNQIRNPAIAATLLLRNQHILQSLRVQEEEADVETPRTHASRPHSPVKMISNLFGGSVSKDVGSPRKHARAALNMSDIPRMMPPRQKTPPAPQLEQESQPPLVKPSFSSSLMDPPPRSPSSKLEDTLASYVLALHARKGNIVGKTLRARALADELSVNELYNSLLEDPSNCQLAAQASVDVLLMAFEKFLKIAWKEKMGPVISHSAWISIQSKSDSSSPAEFEDFFRMLLNDMPGQNQIALRSIVKLLADLLDGTSNDGDRGLLTAVFTEMLVSDGNAHDFISLSDRFVEDVDALFGEQPSGHATPSQGSVSSATRHFNMGSLNSASSLRRKFGFGTLTRKNSKLDSDSEKFESTSVWRQLSKSGRGNDSQPSSVSKGTANLNRSRSTDLGQGSSPKRPVSRDRPAFGGSAFEQNTLLGTIGENTQVNGPPRKKRRSSLSDLQPLQMSGNNTPAFSTPRRLESFQHNSVASPRTPSPAKASSISSSIPTPTGPRAPSSIRGNSPAKENVPFNSLPRPSPQPRPRLGSNRPDSEESIMTRNPIHRRQINSVSGIPSVAPLKPSPPLGSGLTERPSAANISKTPRPKSTMDPPTYKLGPRPLPVPGGSPEKRNSTSIPTGTNMSPERRLKMQSPQKLRERLQNENKALNDGNTSLSDELDKIGDDIGNIGVGTTNTRSAVGRGTIRGHSSTASTTTLISRVAAAEARLTTLAADLTKRQEAVEKDIASSLQVSEARVRKLDDLLREANAENDALYAKFNEEISKVIEKVRRGEGDEEVRWRSKEMEEENARLRRDNARLKREAVGLRAQLRG</sequence>
<dbReference type="InterPro" id="IPR035899">
    <property type="entry name" value="DBL_dom_sf"/>
</dbReference>
<dbReference type="SUPFAM" id="SSF48065">
    <property type="entry name" value="DBL homology domain (DH-domain)"/>
    <property type="match status" value="1"/>
</dbReference>
<evidence type="ECO:0000313" key="4">
    <source>
        <dbReference type="EMBL" id="KAF1985093.1"/>
    </source>
</evidence>
<evidence type="ECO:0000313" key="5">
    <source>
        <dbReference type="Proteomes" id="UP000800041"/>
    </source>
</evidence>
<reference evidence="4" key="1">
    <citation type="journal article" date="2020" name="Stud. Mycol.">
        <title>101 Dothideomycetes genomes: a test case for predicting lifestyles and emergence of pathogens.</title>
        <authorList>
            <person name="Haridas S."/>
            <person name="Albert R."/>
            <person name="Binder M."/>
            <person name="Bloem J."/>
            <person name="Labutti K."/>
            <person name="Salamov A."/>
            <person name="Andreopoulos B."/>
            <person name="Baker S."/>
            <person name="Barry K."/>
            <person name="Bills G."/>
            <person name="Bluhm B."/>
            <person name="Cannon C."/>
            <person name="Castanera R."/>
            <person name="Culley D."/>
            <person name="Daum C."/>
            <person name="Ezra D."/>
            <person name="Gonzalez J."/>
            <person name="Henrissat B."/>
            <person name="Kuo A."/>
            <person name="Liang C."/>
            <person name="Lipzen A."/>
            <person name="Lutzoni F."/>
            <person name="Magnuson J."/>
            <person name="Mondo S."/>
            <person name="Nolan M."/>
            <person name="Ohm R."/>
            <person name="Pangilinan J."/>
            <person name="Park H.-J."/>
            <person name="Ramirez L."/>
            <person name="Alfaro M."/>
            <person name="Sun H."/>
            <person name="Tritt A."/>
            <person name="Yoshinaga Y."/>
            <person name="Zwiers L.-H."/>
            <person name="Turgeon B."/>
            <person name="Goodwin S."/>
            <person name="Spatafora J."/>
            <person name="Crous P."/>
            <person name="Grigoriev I."/>
        </authorList>
    </citation>
    <scope>NUCLEOTIDE SEQUENCE</scope>
    <source>
        <strain evidence="4">CBS 113979</strain>
    </source>
</reference>
<dbReference type="Proteomes" id="UP000800041">
    <property type="component" value="Unassembled WGS sequence"/>
</dbReference>
<dbReference type="PROSITE" id="PS50010">
    <property type="entry name" value="DH_2"/>
    <property type="match status" value="1"/>
</dbReference>
<dbReference type="OrthoDB" id="4066896at2759"/>
<evidence type="ECO:0000259" key="3">
    <source>
        <dbReference type="PROSITE" id="PS50010"/>
    </source>
</evidence>
<dbReference type="SMART" id="SM00325">
    <property type="entry name" value="RhoGEF"/>
    <property type="match status" value="1"/>
</dbReference>
<dbReference type="EMBL" id="ML977164">
    <property type="protein sequence ID" value="KAF1985093.1"/>
    <property type="molecule type" value="Genomic_DNA"/>
</dbReference>
<feature type="compositionally biased region" description="Polar residues" evidence="2">
    <location>
        <begin position="1209"/>
        <end position="1218"/>
    </location>
</feature>
<feature type="compositionally biased region" description="Polar residues" evidence="2">
    <location>
        <begin position="1157"/>
        <end position="1173"/>
    </location>
</feature>
<dbReference type="GO" id="GO:0031991">
    <property type="term" value="P:regulation of actomyosin contractile ring contraction"/>
    <property type="evidence" value="ECO:0007669"/>
    <property type="project" value="TreeGrafter"/>
</dbReference>
<feature type="region of interest" description="Disordered" evidence="2">
    <location>
        <begin position="772"/>
        <end position="868"/>
    </location>
</feature>
<organism evidence="4 5">
    <name type="scientific">Aulographum hederae CBS 113979</name>
    <dbReference type="NCBI Taxonomy" id="1176131"/>
    <lineage>
        <taxon>Eukaryota</taxon>
        <taxon>Fungi</taxon>
        <taxon>Dikarya</taxon>
        <taxon>Ascomycota</taxon>
        <taxon>Pezizomycotina</taxon>
        <taxon>Dothideomycetes</taxon>
        <taxon>Pleosporomycetidae</taxon>
        <taxon>Aulographales</taxon>
        <taxon>Aulographaceae</taxon>
    </lineage>
</organism>
<dbReference type="GO" id="GO:0032955">
    <property type="term" value="P:regulation of division septum assembly"/>
    <property type="evidence" value="ECO:0007669"/>
    <property type="project" value="TreeGrafter"/>
</dbReference>
<dbReference type="InterPro" id="IPR000219">
    <property type="entry name" value="DH_dom"/>
</dbReference>
<feature type="compositionally biased region" description="Polar residues" evidence="2">
    <location>
        <begin position="1184"/>
        <end position="1200"/>
    </location>
</feature>
<dbReference type="GO" id="GO:0005085">
    <property type="term" value="F:guanyl-nucleotide exchange factor activity"/>
    <property type="evidence" value="ECO:0007669"/>
    <property type="project" value="InterPro"/>
</dbReference>
<dbReference type="PANTHER" id="PTHR22834:SF21">
    <property type="entry name" value="GUANYL NUCLEOTIDE EXCHANGE FACTOR, PUTATIVE (AFU_ORTHOLOGUE AFUA_5G11890)-RELATED"/>
    <property type="match status" value="1"/>
</dbReference>
<protein>
    <recommendedName>
        <fullName evidence="3">DH domain-containing protein</fullName>
    </recommendedName>
</protein>
<feature type="compositionally biased region" description="Polar residues" evidence="2">
    <location>
        <begin position="1357"/>
        <end position="1367"/>
    </location>
</feature>
<proteinExistence type="predicted"/>
<gene>
    <name evidence="4" type="ORF">K402DRAFT_464736</name>
</gene>
<dbReference type="Pfam" id="PF25351">
    <property type="entry name" value="PH_BUD3_C"/>
    <property type="match status" value="1"/>
</dbReference>
<keyword evidence="5" id="KW-1185">Reference proteome</keyword>
<dbReference type="Gene3D" id="1.20.900.10">
    <property type="entry name" value="Dbl homology (DH) domain"/>
    <property type="match status" value="1"/>
</dbReference>